<name>A0A0U5FIA7_XANCI</name>
<evidence type="ECO:0000313" key="3">
    <source>
        <dbReference type="Proteomes" id="UP000052230"/>
    </source>
</evidence>
<gene>
    <name evidence="2" type="ORF">XAC3562_220047</name>
</gene>
<accession>A0A0U5FIA7</accession>
<dbReference type="AlphaFoldDB" id="A0A0U5FIA7"/>
<feature type="chain" id="PRO_5006856957" evidence="1">
    <location>
        <begin position="30"/>
        <end position="247"/>
    </location>
</feature>
<comment type="caution">
    <text evidence="2">The sequence shown here is derived from an EMBL/GenBank/DDBJ whole genome shotgun (WGS) entry which is preliminary data.</text>
</comment>
<evidence type="ECO:0000256" key="1">
    <source>
        <dbReference type="SAM" id="SignalP"/>
    </source>
</evidence>
<dbReference type="EMBL" id="CCXZ01000114">
    <property type="protein sequence ID" value="CEG15894.1"/>
    <property type="molecule type" value="Genomic_DNA"/>
</dbReference>
<dbReference type="Proteomes" id="UP000052230">
    <property type="component" value="Unassembled WGS sequence"/>
</dbReference>
<reference evidence="2 3" key="1">
    <citation type="submission" date="2014-09" db="EMBL/GenBank/DDBJ databases">
        <authorList>
            <person name="Regsiter A."/>
        </authorList>
    </citation>
    <scope>NUCLEOTIDE SEQUENCE [LARGE SCALE GENOMIC DNA]</scope>
</reference>
<feature type="signal peptide" evidence="1">
    <location>
        <begin position="1"/>
        <end position="29"/>
    </location>
</feature>
<sequence>MAGQHRYRHRILRITSALALCLSLTAAQAAPAGGIPAGDWRGILSASGSTGPVYVRLSARAAGVEGTQVADLRFGPPYNCALELRAQPDGYALLSRNGGKFCEALTGGVAQLQMADSGAPGMQLTLPGGASPLVVALNQSSAGLAEAGRWRAAGLMSAQLEIVATTVRPGDVLGRLRYGAPRDCQVELRYAGRAAGALNAWVVANDRGYCRQLSDAQASLQVRADGSAELALLLKGQRETALFERMP</sequence>
<organism evidence="2 3">
    <name type="scientific">Xanthomonas citri pv. citri</name>
    <dbReference type="NCBI Taxonomy" id="611301"/>
    <lineage>
        <taxon>Bacteria</taxon>
        <taxon>Pseudomonadati</taxon>
        <taxon>Pseudomonadota</taxon>
        <taxon>Gammaproteobacteria</taxon>
        <taxon>Lysobacterales</taxon>
        <taxon>Lysobacteraceae</taxon>
        <taxon>Xanthomonas</taxon>
    </lineage>
</organism>
<dbReference type="KEGG" id="xcm:J164_01758"/>
<dbReference type="KEGG" id="xcu:J159_01758"/>
<dbReference type="KEGG" id="xcf:J172_01753"/>
<protein>
    <submittedName>
        <fullName evidence="2">Secreted protein</fullName>
    </submittedName>
</protein>
<dbReference type="KEGG" id="xcn:J169_01759"/>
<dbReference type="KEGG" id="xcw:J162_01758"/>
<proteinExistence type="predicted"/>
<dbReference type="KEGG" id="xcr:J163_01758"/>
<evidence type="ECO:0000313" key="2">
    <source>
        <dbReference type="EMBL" id="CEG15894.1"/>
    </source>
</evidence>
<keyword evidence="1" id="KW-0732">Signal</keyword>
<keyword evidence="3" id="KW-1185">Reference proteome</keyword>